<dbReference type="EMBL" id="RBKT01000001">
    <property type="protein sequence ID" value="RKR92248.1"/>
    <property type="molecule type" value="Genomic_DNA"/>
</dbReference>
<evidence type="ECO:0000313" key="3">
    <source>
        <dbReference type="Proteomes" id="UP000277671"/>
    </source>
</evidence>
<dbReference type="InterPro" id="IPR024402">
    <property type="entry name" value="DUF2726"/>
</dbReference>
<dbReference type="Proteomes" id="UP000277671">
    <property type="component" value="Unassembled WGS sequence"/>
</dbReference>
<keyword evidence="3" id="KW-1185">Reference proteome</keyword>
<evidence type="ECO:0000259" key="1">
    <source>
        <dbReference type="Pfam" id="PF10881"/>
    </source>
</evidence>
<organism evidence="2 3">
    <name type="scientific">Micromonospora pisi</name>
    <dbReference type="NCBI Taxonomy" id="589240"/>
    <lineage>
        <taxon>Bacteria</taxon>
        <taxon>Bacillati</taxon>
        <taxon>Actinomycetota</taxon>
        <taxon>Actinomycetes</taxon>
        <taxon>Micromonosporales</taxon>
        <taxon>Micromonosporaceae</taxon>
        <taxon>Micromonospora</taxon>
    </lineage>
</organism>
<protein>
    <submittedName>
        <fullName evidence="2">Uncharacterized protein DUF2726</fullName>
    </submittedName>
</protein>
<accession>A0A495JUM6</accession>
<proteinExistence type="predicted"/>
<dbReference type="RefSeq" id="WP_121160277.1">
    <property type="nucleotide sequence ID" value="NZ_RBKT01000001.1"/>
</dbReference>
<feature type="domain" description="DUF2726" evidence="1">
    <location>
        <begin position="64"/>
        <end position="121"/>
    </location>
</feature>
<dbReference type="OrthoDB" id="3347799at2"/>
<comment type="caution">
    <text evidence="2">The sequence shown here is derived from an EMBL/GenBank/DDBJ whole genome shotgun (WGS) entry which is preliminary data.</text>
</comment>
<dbReference type="Pfam" id="PF10881">
    <property type="entry name" value="DUF2726"/>
    <property type="match status" value="1"/>
</dbReference>
<sequence length="301" mass="33140">MVDTGIGADLWLRPISTPAEHAARLARGEVFERGGFVVQPDWKLSQITRRRPPGITAHQWSSAIRTQLAFVVGDPYSFAPTFAVELTDKVGRGPEANRDDRMTNAVCAAVGLQLMRVESAALRGGGNGRRIIDYVLDARTFRDTAEVDESDPSGAAPLSYRDIIGRLPDGRSGYVNDLGAVARAAAVDAYASRQLADPIIRSLYVSWADGPVEGWAWLEVRADHFFFERVRFWQHGFSCGVDPVRLVEDLAVAAVGEQLKRLGDAEPVLYTRDQLGRELAALRARQDELADDFAFAHISFD</sequence>
<gene>
    <name evidence="2" type="ORF">BDK92_6686</name>
</gene>
<name>A0A495JUM6_9ACTN</name>
<reference evidence="2 3" key="1">
    <citation type="submission" date="2018-10" db="EMBL/GenBank/DDBJ databases">
        <title>Sequencing the genomes of 1000 actinobacteria strains.</title>
        <authorList>
            <person name="Klenk H.-P."/>
        </authorList>
    </citation>
    <scope>NUCLEOTIDE SEQUENCE [LARGE SCALE GENOMIC DNA]</scope>
    <source>
        <strain evidence="2 3">DSM 45175</strain>
    </source>
</reference>
<dbReference type="AlphaFoldDB" id="A0A495JUM6"/>
<evidence type="ECO:0000313" key="2">
    <source>
        <dbReference type="EMBL" id="RKR92248.1"/>
    </source>
</evidence>